<keyword evidence="2" id="KW-1185">Reference proteome</keyword>
<dbReference type="AlphaFoldDB" id="A0A3M6T5V0"/>
<comment type="caution">
    <text evidence="1">The sequence shown here is derived from an EMBL/GenBank/DDBJ whole genome shotgun (WGS) entry which is preliminary data.</text>
</comment>
<sequence>MKNDLQTLNALYEVTFEELQTIALSNYDVTTAGKFRVQVFHSAAFQIMDKAKRTSRIMLGVFLFLARPAKMLGRRFKHLHPLLQKEKELQETLHRILLKEIANSLSTKISRLAHLYGPSKTHKATLGRRPILSSTETYNNNLAEWLEEKLKPLSINEYTITDAFAFADEIRTHSMNDEAILVSFITLYSLHSSLTFTIELSTVNEISFIGIEIVKNRTKLETQV</sequence>
<dbReference type="EMBL" id="RCHS01004216">
    <property type="protein sequence ID" value="RMX36796.1"/>
    <property type="molecule type" value="Genomic_DNA"/>
</dbReference>
<name>A0A3M6T5V0_POCDA</name>
<reference evidence="1 2" key="1">
    <citation type="journal article" date="2018" name="Sci. Rep.">
        <title>Comparative analysis of the Pocillopora damicornis genome highlights role of immune system in coral evolution.</title>
        <authorList>
            <person name="Cunning R."/>
            <person name="Bay R.A."/>
            <person name="Gillette P."/>
            <person name="Baker A.C."/>
            <person name="Traylor-Knowles N."/>
        </authorList>
    </citation>
    <scope>NUCLEOTIDE SEQUENCE [LARGE SCALE GENOMIC DNA]</scope>
    <source>
        <strain evidence="1">RSMAS</strain>
        <tissue evidence="1">Whole animal</tissue>
    </source>
</reference>
<evidence type="ECO:0000313" key="1">
    <source>
        <dbReference type="EMBL" id="RMX36796.1"/>
    </source>
</evidence>
<dbReference type="Proteomes" id="UP000275408">
    <property type="component" value="Unassembled WGS sequence"/>
</dbReference>
<evidence type="ECO:0000313" key="2">
    <source>
        <dbReference type="Proteomes" id="UP000275408"/>
    </source>
</evidence>
<accession>A0A3M6T5V0</accession>
<proteinExistence type="predicted"/>
<protein>
    <submittedName>
        <fullName evidence="1">Uncharacterized protein</fullName>
    </submittedName>
</protein>
<gene>
    <name evidence="1" type="ORF">pdam_00008980</name>
</gene>
<organism evidence="1 2">
    <name type="scientific">Pocillopora damicornis</name>
    <name type="common">Cauliflower coral</name>
    <name type="synonym">Millepora damicornis</name>
    <dbReference type="NCBI Taxonomy" id="46731"/>
    <lineage>
        <taxon>Eukaryota</taxon>
        <taxon>Metazoa</taxon>
        <taxon>Cnidaria</taxon>
        <taxon>Anthozoa</taxon>
        <taxon>Hexacorallia</taxon>
        <taxon>Scleractinia</taxon>
        <taxon>Astrocoeniina</taxon>
        <taxon>Pocilloporidae</taxon>
        <taxon>Pocillopora</taxon>
    </lineage>
</organism>